<accession>A0A7W6MFT6</accession>
<name>A0A7W6MFT6_9HYPH</name>
<dbReference type="EMBL" id="JACIFV010000005">
    <property type="protein sequence ID" value="MBB4191894.1"/>
    <property type="molecule type" value="Genomic_DNA"/>
</dbReference>
<gene>
    <name evidence="1" type="ORF">GGD53_002047</name>
</gene>
<evidence type="ECO:0000313" key="2">
    <source>
        <dbReference type="Proteomes" id="UP000524492"/>
    </source>
</evidence>
<evidence type="ECO:0000313" key="1">
    <source>
        <dbReference type="EMBL" id="MBB4191894.1"/>
    </source>
</evidence>
<keyword evidence="2" id="KW-1185">Reference proteome</keyword>
<dbReference type="AlphaFoldDB" id="A0A7W6MFT6"/>
<comment type="caution">
    <text evidence="1">The sequence shown here is derived from an EMBL/GenBank/DDBJ whole genome shotgun (WGS) entry which is preliminary data.</text>
</comment>
<organism evidence="1 2">
    <name type="scientific">Rhizobium aethiopicum</name>
    <dbReference type="NCBI Taxonomy" id="1138170"/>
    <lineage>
        <taxon>Bacteria</taxon>
        <taxon>Pseudomonadati</taxon>
        <taxon>Pseudomonadota</taxon>
        <taxon>Alphaproteobacteria</taxon>
        <taxon>Hyphomicrobiales</taxon>
        <taxon>Rhizobiaceae</taxon>
        <taxon>Rhizobium/Agrobacterium group</taxon>
        <taxon>Rhizobium</taxon>
    </lineage>
</organism>
<sequence length="109" mass="11943">MSTTAKTSPNTAALMVTLTPPQIRGLKLARDGDLYLQESKKWTHLNATITFAKADRFQERPIAIKFATTATVGELRISGLLKTLDPDADPAISPHGITMAGKMWLLKHK</sequence>
<proteinExistence type="predicted"/>
<reference evidence="1 2" key="1">
    <citation type="submission" date="2020-08" db="EMBL/GenBank/DDBJ databases">
        <title>Genomic Encyclopedia of Type Strains, Phase IV (KMG-V): Genome sequencing to study the core and pangenomes of soil and plant-associated prokaryotes.</title>
        <authorList>
            <person name="Whitman W."/>
        </authorList>
    </citation>
    <scope>NUCLEOTIDE SEQUENCE [LARGE SCALE GENOMIC DNA]</scope>
    <source>
        <strain evidence="1 2">SEMIA 4074</strain>
    </source>
</reference>
<dbReference type="Proteomes" id="UP000524492">
    <property type="component" value="Unassembled WGS sequence"/>
</dbReference>
<protein>
    <submittedName>
        <fullName evidence="1">Uncharacterized protein</fullName>
    </submittedName>
</protein>